<dbReference type="GO" id="GO:0018849">
    <property type="term" value="F:muconate cycloisomerase activity"/>
    <property type="evidence" value="ECO:0007669"/>
    <property type="project" value="UniProtKB-EC"/>
</dbReference>
<accession>A0ABU6TKY3</accession>
<keyword evidence="3" id="KW-0460">Magnesium</keyword>
<keyword evidence="2" id="KW-0479">Metal-binding</keyword>
<keyword evidence="5" id="KW-0378">Hydrolase</keyword>
<evidence type="ECO:0000256" key="3">
    <source>
        <dbReference type="ARBA" id="ARBA00022842"/>
    </source>
</evidence>
<keyword evidence="5" id="KW-0645">Protease</keyword>
<dbReference type="PANTHER" id="PTHR31739">
    <property type="entry name" value="ENT-COPALYL DIPHOSPHATE SYNTHASE, CHLOROPLASTIC"/>
    <property type="match status" value="1"/>
</dbReference>
<protein>
    <submittedName>
        <fullName evidence="5">Gly-Xaa carboxypeptidase</fullName>
        <ecNumber evidence="5">5.5.1.1</ecNumber>
    </submittedName>
</protein>
<evidence type="ECO:0000256" key="1">
    <source>
        <dbReference type="ARBA" id="ARBA00001946"/>
    </source>
</evidence>
<dbReference type="SUPFAM" id="SSF48239">
    <property type="entry name" value="Terpenoid cyclases/Protein prenyltransferases"/>
    <property type="match status" value="1"/>
</dbReference>
<dbReference type="PANTHER" id="PTHR31739:SF4">
    <property type="entry name" value="ENT-COPALYL DIPHOSPHATE SYNTHASE, CHLOROPLASTIC"/>
    <property type="match status" value="1"/>
</dbReference>
<dbReference type="Proteomes" id="UP001341840">
    <property type="component" value="Unassembled WGS sequence"/>
</dbReference>
<evidence type="ECO:0000256" key="2">
    <source>
        <dbReference type="ARBA" id="ARBA00022723"/>
    </source>
</evidence>
<comment type="caution">
    <text evidence="5">The sequence shown here is derived from an EMBL/GenBank/DDBJ whole genome shotgun (WGS) entry which is preliminary data.</text>
</comment>
<dbReference type="GO" id="GO:0004180">
    <property type="term" value="F:carboxypeptidase activity"/>
    <property type="evidence" value="ECO:0007669"/>
    <property type="project" value="UniProtKB-KW"/>
</dbReference>
<gene>
    <name evidence="5" type="primary">CPS1_11</name>
    <name evidence="5" type="ORF">PIB30_060558</name>
</gene>
<name>A0ABU6TKY3_9FABA</name>
<keyword evidence="5" id="KW-0121">Carboxypeptidase</keyword>
<dbReference type="InterPro" id="IPR036965">
    <property type="entry name" value="Terpene_synth_N_sf"/>
</dbReference>
<dbReference type="Pfam" id="PF01397">
    <property type="entry name" value="Terpene_synth"/>
    <property type="match status" value="1"/>
</dbReference>
<reference evidence="5 6" key="1">
    <citation type="journal article" date="2023" name="Plants (Basel)">
        <title>Bridging the Gap: Combining Genomics and Transcriptomics Approaches to Understand Stylosanthes scabra, an Orphan Legume from the Brazilian Caatinga.</title>
        <authorList>
            <person name="Ferreira-Neto J.R.C."/>
            <person name="da Silva M.D."/>
            <person name="Binneck E."/>
            <person name="de Melo N.F."/>
            <person name="da Silva R.H."/>
            <person name="de Melo A.L.T.M."/>
            <person name="Pandolfi V."/>
            <person name="Bustamante F.O."/>
            <person name="Brasileiro-Vidal A.C."/>
            <person name="Benko-Iseppon A.M."/>
        </authorList>
    </citation>
    <scope>NUCLEOTIDE SEQUENCE [LARGE SCALE GENOMIC DNA]</scope>
    <source>
        <tissue evidence="5">Leaves</tissue>
    </source>
</reference>
<dbReference type="Gene3D" id="1.50.10.130">
    <property type="entry name" value="Terpene synthase, N-terminal domain"/>
    <property type="match status" value="1"/>
</dbReference>
<dbReference type="InterPro" id="IPR008930">
    <property type="entry name" value="Terpenoid_cyclase/PrenylTrfase"/>
</dbReference>
<feature type="non-terminal residue" evidence="5">
    <location>
        <position position="1"/>
    </location>
</feature>
<dbReference type="InterPro" id="IPR050148">
    <property type="entry name" value="Terpene_synthase-like"/>
</dbReference>
<dbReference type="EMBL" id="JASCZI010091158">
    <property type="protein sequence ID" value="MED6149247.1"/>
    <property type="molecule type" value="Genomic_DNA"/>
</dbReference>
<sequence>VFKHFEESGEFFCIAGQSNQSLTAIYNLFRASHLLFPGEMILEDAKHFSSKFLSEKCASDEVFDKWIITKDLPGEVSYALDVPWYASLSRLEARFYIEHYGGKNDIWIGKILYR</sequence>
<organism evidence="5 6">
    <name type="scientific">Stylosanthes scabra</name>
    <dbReference type="NCBI Taxonomy" id="79078"/>
    <lineage>
        <taxon>Eukaryota</taxon>
        <taxon>Viridiplantae</taxon>
        <taxon>Streptophyta</taxon>
        <taxon>Embryophyta</taxon>
        <taxon>Tracheophyta</taxon>
        <taxon>Spermatophyta</taxon>
        <taxon>Magnoliopsida</taxon>
        <taxon>eudicotyledons</taxon>
        <taxon>Gunneridae</taxon>
        <taxon>Pentapetalae</taxon>
        <taxon>rosids</taxon>
        <taxon>fabids</taxon>
        <taxon>Fabales</taxon>
        <taxon>Fabaceae</taxon>
        <taxon>Papilionoideae</taxon>
        <taxon>50 kb inversion clade</taxon>
        <taxon>dalbergioids sensu lato</taxon>
        <taxon>Dalbergieae</taxon>
        <taxon>Pterocarpus clade</taxon>
        <taxon>Stylosanthes</taxon>
    </lineage>
</organism>
<evidence type="ECO:0000313" key="6">
    <source>
        <dbReference type="Proteomes" id="UP001341840"/>
    </source>
</evidence>
<feature type="domain" description="Terpene synthase N-terminal" evidence="4">
    <location>
        <begin position="1"/>
        <end position="80"/>
    </location>
</feature>
<keyword evidence="6" id="KW-1185">Reference proteome</keyword>
<keyword evidence="5" id="KW-0413">Isomerase</keyword>
<evidence type="ECO:0000259" key="4">
    <source>
        <dbReference type="Pfam" id="PF01397"/>
    </source>
</evidence>
<proteinExistence type="predicted"/>
<dbReference type="EC" id="5.5.1.1" evidence="5"/>
<dbReference type="InterPro" id="IPR001906">
    <property type="entry name" value="Terpene_synth_N"/>
</dbReference>
<evidence type="ECO:0000313" key="5">
    <source>
        <dbReference type="EMBL" id="MED6149247.1"/>
    </source>
</evidence>
<comment type="cofactor">
    <cofactor evidence="1">
        <name>Mg(2+)</name>
        <dbReference type="ChEBI" id="CHEBI:18420"/>
    </cofactor>
</comment>